<dbReference type="InterPro" id="IPR003369">
    <property type="entry name" value="TatA/B/E"/>
</dbReference>
<dbReference type="PRINTS" id="PR01506">
    <property type="entry name" value="TATBPROTEIN"/>
</dbReference>
<organism evidence="8 9">
    <name type="scientific">Trueperella pecoris</name>
    <dbReference type="NCBI Taxonomy" id="2733571"/>
    <lineage>
        <taxon>Bacteria</taxon>
        <taxon>Bacillati</taxon>
        <taxon>Actinomycetota</taxon>
        <taxon>Actinomycetes</taxon>
        <taxon>Actinomycetales</taxon>
        <taxon>Actinomycetaceae</taxon>
        <taxon>Trueperella</taxon>
    </lineage>
</organism>
<keyword evidence="5" id="KW-1133">Transmembrane helix</keyword>
<evidence type="ECO:0000256" key="5">
    <source>
        <dbReference type="ARBA" id="ARBA00022989"/>
    </source>
</evidence>
<sequence>MEFFGISGGEFMIILVVAVIVLGPEAITGALRGFRTVVDAAKSFSARVREETTADLHGLSDVDLSALDMRGLDPRQVIREAVHEEMQAWAQQTSALNQKKK</sequence>
<dbReference type="Proteomes" id="UP000595053">
    <property type="component" value="Chromosome"/>
</dbReference>
<reference evidence="8 9" key="1">
    <citation type="submission" date="2020-10" db="EMBL/GenBank/DDBJ databases">
        <title>Trueperella pecoris sp. nov. isolated from bovine and porcine specimens.</title>
        <authorList>
            <person name="Schoenecker L."/>
            <person name="Schnydrig P."/>
            <person name="Brodard I."/>
            <person name="Thomann A."/>
            <person name="Hemphill A."/>
            <person name="Rodriguez-Campos S."/>
            <person name="Perreten V."/>
            <person name="Jores J."/>
            <person name="Kittl S."/>
        </authorList>
    </citation>
    <scope>NUCLEOTIDE SEQUENCE [LARGE SCALE GENOMIC DNA]</scope>
    <source>
        <strain evidence="8 9">15A0121</strain>
    </source>
</reference>
<name>A0A7M1QWM2_9ACTO</name>
<comment type="subcellular location">
    <subcellularLocation>
        <location evidence="1">Membrane</location>
        <topology evidence="1">Single-pass membrane protein</topology>
    </subcellularLocation>
</comment>
<proteinExistence type="predicted"/>
<accession>A0A7M1QWM2</accession>
<evidence type="ECO:0000256" key="7">
    <source>
        <dbReference type="ARBA" id="ARBA00023136"/>
    </source>
</evidence>
<evidence type="ECO:0000256" key="3">
    <source>
        <dbReference type="ARBA" id="ARBA00022692"/>
    </source>
</evidence>
<evidence type="ECO:0008006" key="10">
    <source>
        <dbReference type="Google" id="ProtNLM"/>
    </source>
</evidence>
<accession>A0A8A5U668</accession>
<dbReference type="RefSeq" id="WP_193325920.1">
    <property type="nucleotide sequence ID" value="NZ_CP053291.1"/>
</dbReference>
<protein>
    <recommendedName>
        <fullName evidence="10">Sec-independent translocase</fullName>
    </recommendedName>
</protein>
<dbReference type="EMBL" id="CP063213">
    <property type="protein sequence ID" value="QOR46389.1"/>
    <property type="molecule type" value="Genomic_DNA"/>
</dbReference>
<keyword evidence="9" id="KW-1185">Reference proteome</keyword>
<keyword evidence="3" id="KW-0812">Transmembrane</keyword>
<keyword evidence="2" id="KW-0813">Transport</keyword>
<evidence type="ECO:0000256" key="2">
    <source>
        <dbReference type="ARBA" id="ARBA00022448"/>
    </source>
</evidence>
<evidence type="ECO:0000256" key="4">
    <source>
        <dbReference type="ARBA" id="ARBA00022927"/>
    </source>
</evidence>
<keyword evidence="4" id="KW-0653">Protein transport</keyword>
<dbReference type="AlphaFoldDB" id="A0A7M1QWM2"/>
<keyword evidence="7" id="KW-0472">Membrane</keyword>
<keyword evidence="6" id="KW-0811">Translocation</keyword>
<evidence type="ECO:0000313" key="8">
    <source>
        <dbReference type="EMBL" id="QOR46389.1"/>
    </source>
</evidence>
<dbReference type="Pfam" id="PF02416">
    <property type="entry name" value="TatA_B_E"/>
    <property type="match status" value="1"/>
</dbReference>
<evidence type="ECO:0000256" key="1">
    <source>
        <dbReference type="ARBA" id="ARBA00004167"/>
    </source>
</evidence>
<dbReference type="Gene3D" id="1.20.5.3310">
    <property type="match status" value="1"/>
</dbReference>
<evidence type="ECO:0000256" key="6">
    <source>
        <dbReference type="ARBA" id="ARBA00023010"/>
    </source>
</evidence>
<evidence type="ECO:0000313" key="9">
    <source>
        <dbReference type="Proteomes" id="UP000595053"/>
    </source>
</evidence>
<gene>
    <name evidence="8" type="ORF">INS88_04080</name>
</gene>